<dbReference type="Proteomes" id="UP000321150">
    <property type="component" value="Unassembled WGS sequence"/>
</dbReference>
<dbReference type="EMBL" id="BJYI01000003">
    <property type="protein sequence ID" value="GEN70680.1"/>
    <property type="molecule type" value="Genomic_DNA"/>
</dbReference>
<feature type="chain" id="PRO_5022175514" evidence="1">
    <location>
        <begin position="20"/>
        <end position="399"/>
    </location>
</feature>
<organism evidence="2 3">
    <name type="scientific">Chryseobacterium lathyri</name>
    <dbReference type="NCBI Taxonomy" id="395933"/>
    <lineage>
        <taxon>Bacteria</taxon>
        <taxon>Pseudomonadati</taxon>
        <taxon>Bacteroidota</taxon>
        <taxon>Flavobacteriia</taxon>
        <taxon>Flavobacteriales</taxon>
        <taxon>Weeksellaceae</taxon>
        <taxon>Chryseobacterium group</taxon>
        <taxon>Chryseobacterium</taxon>
    </lineage>
</organism>
<evidence type="ECO:0000313" key="3">
    <source>
        <dbReference type="Proteomes" id="UP000321150"/>
    </source>
</evidence>
<sequence length="399" mass="42029">MKKHLQTLFFVFTCLTVSAQVGINTTVPDPSSVLDVISTTKGILVPRVNLTTTTVQLGTAANAVSLFVYNTGTALPKGFYFWNGTEWRAVDNSSAVNAIATLNCNGAILDPQQIITGGTPLIAGTIIKIPYTIANGGKFVGTTLTSVGNAAVTATISDGKTESGSGSLSFSVSGTPIASQNSPTGITFDLTPFITLNPGFTGCSSINVGKQVTADIKSLAVMDYLKFVTDSNGTKGFSVEATTPDGLYTFRVFLWHSNQTASATATNNTTQVQLSDVQIRNNSGANKVLMWNNSTEYGGYIGQAGNTLTAVPNLFGGDLNTGNTWSTSTTASRVYWGDPGIYQGSNNGPEYRYYTWIDTSTTTKVAYTATMMAGAIGGQTSTNPLTMKVFIKIDQITAP</sequence>
<keyword evidence="1" id="KW-0732">Signal</keyword>
<evidence type="ECO:0000313" key="2">
    <source>
        <dbReference type="EMBL" id="GEN70680.1"/>
    </source>
</evidence>
<evidence type="ECO:0000256" key="1">
    <source>
        <dbReference type="SAM" id="SignalP"/>
    </source>
</evidence>
<comment type="caution">
    <text evidence="2">The sequence shown here is derived from an EMBL/GenBank/DDBJ whole genome shotgun (WGS) entry which is preliminary data.</text>
</comment>
<protein>
    <submittedName>
        <fullName evidence="2">Uncharacterized protein</fullName>
    </submittedName>
</protein>
<accession>A0A511Y654</accession>
<dbReference type="AlphaFoldDB" id="A0A511Y654"/>
<reference evidence="2 3" key="1">
    <citation type="submission" date="2019-07" db="EMBL/GenBank/DDBJ databases">
        <title>Whole genome shotgun sequence of Chryseobacterium lathyri NBRC 105250.</title>
        <authorList>
            <person name="Hosoyama A."/>
            <person name="Uohara A."/>
            <person name="Ohji S."/>
            <person name="Ichikawa N."/>
        </authorList>
    </citation>
    <scope>NUCLEOTIDE SEQUENCE [LARGE SCALE GENOMIC DNA]</scope>
    <source>
        <strain evidence="2 3">NBRC 105250</strain>
    </source>
</reference>
<feature type="signal peptide" evidence="1">
    <location>
        <begin position="1"/>
        <end position="19"/>
    </location>
</feature>
<gene>
    <name evidence="2" type="ORF">CLA01_07520</name>
</gene>
<proteinExistence type="predicted"/>
<name>A0A511Y654_9FLAO</name>